<evidence type="ECO:0000313" key="3">
    <source>
        <dbReference type="Proteomes" id="UP001219525"/>
    </source>
</evidence>
<dbReference type="EMBL" id="JARJCW010000019">
    <property type="protein sequence ID" value="KAJ7214553.1"/>
    <property type="molecule type" value="Genomic_DNA"/>
</dbReference>
<proteinExistence type="predicted"/>
<dbReference type="AlphaFoldDB" id="A0AAD6VKX1"/>
<feature type="compositionally biased region" description="Acidic residues" evidence="1">
    <location>
        <begin position="35"/>
        <end position="44"/>
    </location>
</feature>
<gene>
    <name evidence="2" type="ORF">GGX14DRAFT_563370</name>
</gene>
<evidence type="ECO:0000256" key="1">
    <source>
        <dbReference type="SAM" id="MobiDB-lite"/>
    </source>
</evidence>
<organism evidence="2 3">
    <name type="scientific">Mycena pura</name>
    <dbReference type="NCBI Taxonomy" id="153505"/>
    <lineage>
        <taxon>Eukaryota</taxon>
        <taxon>Fungi</taxon>
        <taxon>Dikarya</taxon>
        <taxon>Basidiomycota</taxon>
        <taxon>Agaricomycotina</taxon>
        <taxon>Agaricomycetes</taxon>
        <taxon>Agaricomycetidae</taxon>
        <taxon>Agaricales</taxon>
        <taxon>Marasmiineae</taxon>
        <taxon>Mycenaceae</taxon>
        <taxon>Mycena</taxon>
    </lineage>
</organism>
<protein>
    <submittedName>
        <fullName evidence="2">Uncharacterized protein</fullName>
    </submittedName>
</protein>
<keyword evidence="3" id="KW-1185">Reference proteome</keyword>
<accession>A0AAD6VKX1</accession>
<dbReference type="InterPro" id="IPR046521">
    <property type="entry name" value="DUF6698"/>
</dbReference>
<sequence length="421" mass="47888">MSDQPQAAPLPALSAEDQKHYDDLLRWLDLKLDPGDDAGADEDEPPRKRRKCNSSTWEEDSAPYDAIRAARYFKRAIHAHLIISLIFSYGAQAVWTDKTISAQEQRAPYVAAFKEFLRRVPELDRVLRHMYASSKRHWRGFVEKFDELAKDVRSNDTTAIKAITGTLLLPNPEKDVLDPPISGRVAKSDRGFGHPILRLLLMGVPDRMCFVPTHYRSRPAPAEDLRTEEQRARETEIMRLIATHQYTRHQQQYPSFLYADDSFTEDDPRIGLCRGDFVIRLLRHVWTTPRSALRGLGGKSLPPDSNARIQEAEKVTAPMVGYVVSQGYVALLPGDWDKVDDKDSLYDRILDLFASSPLWAKRTLKFLTKEVFGDSTRVQDGNDEENRDDASPEQNHVARMAELARLEREAAAAGDDDDDED</sequence>
<name>A0AAD6VKX1_9AGAR</name>
<dbReference type="Proteomes" id="UP001219525">
    <property type="component" value="Unassembled WGS sequence"/>
</dbReference>
<evidence type="ECO:0000313" key="2">
    <source>
        <dbReference type="EMBL" id="KAJ7214553.1"/>
    </source>
</evidence>
<comment type="caution">
    <text evidence="2">The sequence shown here is derived from an EMBL/GenBank/DDBJ whole genome shotgun (WGS) entry which is preliminary data.</text>
</comment>
<feature type="region of interest" description="Disordered" evidence="1">
    <location>
        <begin position="33"/>
        <end position="55"/>
    </location>
</feature>
<reference evidence="2" key="1">
    <citation type="submission" date="2023-03" db="EMBL/GenBank/DDBJ databases">
        <title>Massive genome expansion in bonnet fungi (Mycena s.s.) driven by repeated elements and novel gene families across ecological guilds.</title>
        <authorList>
            <consortium name="Lawrence Berkeley National Laboratory"/>
            <person name="Harder C.B."/>
            <person name="Miyauchi S."/>
            <person name="Viragh M."/>
            <person name="Kuo A."/>
            <person name="Thoen E."/>
            <person name="Andreopoulos B."/>
            <person name="Lu D."/>
            <person name="Skrede I."/>
            <person name="Drula E."/>
            <person name="Henrissat B."/>
            <person name="Morin E."/>
            <person name="Kohler A."/>
            <person name="Barry K."/>
            <person name="LaButti K."/>
            <person name="Morin E."/>
            <person name="Salamov A."/>
            <person name="Lipzen A."/>
            <person name="Mereny Z."/>
            <person name="Hegedus B."/>
            <person name="Baldrian P."/>
            <person name="Stursova M."/>
            <person name="Weitz H."/>
            <person name="Taylor A."/>
            <person name="Grigoriev I.V."/>
            <person name="Nagy L.G."/>
            <person name="Martin F."/>
            <person name="Kauserud H."/>
        </authorList>
    </citation>
    <scope>NUCLEOTIDE SEQUENCE</scope>
    <source>
        <strain evidence="2">9144</strain>
    </source>
</reference>
<dbReference type="Pfam" id="PF20414">
    <property type="entry name" value="DUF6698"/>
    <property type="match status" value="1"/>
</dbReference>
<feature type="region of interest" description="Disordered" evidence="1">
    <location>
        <begin position="376"/>
        <end position="395"/>
    </location>
</feature>